<gene>
    <name evidence="3" type="ORF">CUNI_LOCUS6775</name>
</gene>
<dbReference type="PANTHER" id="PTHR34256:SF1">
    <property type="entry name" value="UPF0561 PROTEIN C2ORF68"/>
    <property type="match status" value="1"/>
</dbReference>
<comment type="similarity">
    <text evidence="1">Belongs to the UPF0561 family.</text>
</comment>
<proteinExistence type="inferred from homology"/>
<protein>
    <submittedName>
        <fullName evidence="3">Uncharacterized protein</fullName>
    </submittedName>
</protein>
<name>A0A8S3YVN5_9EUPU</name>
<evidence type="ECO:0000256" key="1">
    <source>
        <dbReference type="ARBA" id="ARBA00006905"/>
    </source>
</evidence>
<dbReference type="PANTHER" id="PTHR34256">
    <property type="entry name" value="UPF0561 PROTEIN C2ORF68"/>
    <property type="match status" value="1"/>
</dbReference>
<organism evidence="3 4">
    <name type="scientific">Candidula unifasciata</name>
    <dbReference type="NCBI Taxonomy" id="100452"/>
    <lineage>
        <taxon>Eukaryota</taxon>
        <taxon>Metazoa</taxon>
        <taxon>Spiralia</taxon>
        <taxon>Lophotrochozoa</taxon>
        <taxon>Mollusca</taxon>
        <taxon>Gastropoda</taxon>
        <taxon>Heterobranchia</taxon>
        <taxon>Euthyneura</taxon>
        <taxon>Panpulmonata</taxon>
        <taxon>Eupulmonata</taxon>
        <taxon>Stylommatophora</taxon>
        <taxon>Helicina</taxon>
        <taxon>Helicoidea</taxon>
        <taxon>Geomitridae</taxon>
        <taxon>Candidula</taxon>
    </lineage>
</organism>
<dbReference type="OrthoDB" id="10033037at2759"/>
<reference evidence="3" key="1">
    <citation type="submission" date="2021-04" db="EMBL/GenBank/DDBJ databases">
        <authorList>
            <consortium name="Molecular Ecology Group"/>
        </authorList>
    </citation>
    <scope>NUCLEOTIDE SEQUENCE</scope>
</reference>
<dbReference type="InterPro" id="IPR018888">
    <property type="entry name" value="UPF0561"/>
</dbReference>
<evidence type="ECO:0000313" key="4">
    <source>
        <dbReference type="Proteomes" id="UP000678393"/>
    </source>
</evidence>
<dbReference type="Proteomes" id="UP000678393">
    <property type="component" value="Unassembled WGS sequence"/>
</dbReference>
<evidence type="ECO:0000313" key="3">
    <source>
        <dbReference type="EMBL" id="CAG5121217.1"/>
    </source>
</evidence>
<dbReference type="AlphaFoldDB" id="A0A8S3YVN5"/>
<feature type="compositionally biased region" description="Basic and acidic residues" evidence="2">
    <location>
        <begin position="32"/>
        <end position="44"/>
    </location>
</feature>
<feature type="compositionally biased region" description="Polar residues" evidence="2">
    <location>
        <begin position="1"/>
        <end position="17"/>
    </location>
</feature>
<dbReference type="Pfam" id="PF10573">
    <property type="entry name" value="UPF0561"/>
    <property type="match status" value="1"/>
</dbReference>
<evidence type="ECO:0000256" key="2">
    <source>
        <dbReference type="SAM" id="MobiDB-lite"/>
    </source>
</evidence>
<feature type="region of interest" description="Disordered" evidence="2">
    <location>
        <begin position="1"/>
        <end position="73"/>
    </location>
</feature>
<keyword evidence="4" id="KW-1185">Reference proteome</keyword>
<sequence>MTSQQQSSHEQNSTKQRINMAHGFMKSVIRNQIDRDNYDKEVKARQQQGRSHYRPNANRPRKPEIQTYIPPQRTKKDIGQYLFTLEYEHKNGELYSLHISKIDTADEVARRIGDRFELPDTFTDALAQRIQEEMDKRAG</sequence>
<comment type="caution">
    <text evidence="3">The sequence shown here is derived from an EMBL/GenBank/DDBJ whole genome shotgun (WGS) entry which is preliminary data.</text>
</comment>
<accession>A0A8S3YVN5</accession>
<dbReference type="EMBL" id="CAJHNH020001041">
    <property type="protein sequence ID" value="CAG5121217.1"/>
    <property type="molecule type" value="Genomic_DNA"/>
</dbReference>